<dbReference type="EMBL" id="JAVFHQ010000010">
    <property type="protein sequence ID" value="KAK4547558.1"/>
    <property type="molecule type" value="Genomic_DNA"/>
</dbReference>
<organism evidence="1 2">
    <name type="scientific">Oleoguttula mirabilis</name>
    <dbReference type="NCBI Taxonomy" id="1507867"/>
    <lineage>
        <taxon>Eukaryota</taxon>
        <taxon>Fungi</taxon>
        <taxon>Dikarya</taxon>
        <taxon>Ascomycota</taxon>
        <taxon>Pezizomycotina</taxon>
        <taxon>Dothideomycetes</taxon>
        <taxon>Dothideomycetidae</taxon>
        <taxon>Mycosphaerellales</taxon>
        <taxon>Teratosphaeriaceae</taxon>
        <taxon>Oleoguttula</taxon>
    </lineage>
</organism>
<evidence type="ECO:0000313" key="1">
    <source>
        <dbReference type="EMBL" id="KAK4547558.1"/>
    </source>
</evidence>
<sequence>MAQQATAVEQTSFLRKLSPELRNMIYELVVDDDHEIDITSEQQPALTRACRETRTESLAMYYALNTFCYETTSNDNAALDALAQWLRRTGHRNCSNIRWLHVSIGVENGFMIRDPRLDTDPWTTLVKQLKGFNCYPMMDISVSCYACELPAEEFLDEMEEEAIHTFGQHYEVLEAVMGTYLRILMTKYLGQPATGGCEGATMEDWDMLTYHRHSVFLVDYLLYDGRVMPEPPVDEDEAYEKMVRMQDGLERLLRCTG</sequence>
<proteinExistence type="predicted"/>
<dbReference type="Proteomes" id="UP001324427">
    <property type="component" value="Unassembled WGS sequence"/>
</dbReference>
<dbReference type="AlphaFoldDB" id="A0AAV9JQR2"/>
<name>A0AAV9JQR2_9PEZI</name>
<protein>
    <submittedName>
        <fullName evidence="1">Uncharacterized protein</fullName>
    </submittedName>
</protein>
<evidence type="ECO:0000313" key="2">
    <source>
        <dbReference type="Proteomes" id="UP001324427"/>
    </source>
</evidence>
<accession>A0AAV9JQR2</accession>
<gene>
    <name evidence="1" type="ORF">LTR36_000515</name>
</gene>
<dbReference type="PANTHER" id="PTHR42085">
    <property type="entry name" value="F-BOX DOMAIN-CONTAINING PROTEIN"/>
    <property type="match status" value="1"/>
</dbReference>
<dbReference type="PANTHER" id="PTHR42085:SF1">
    <property type="entry name" value="F-BOX DOMAIN-CONTAINING PROTEIN"/>
    <property type="match status" value="1"/>
</dbReference>
<comment type="caution">
    <text evidence="1">The sequence shown here is derived from an EMBL/GenBank/DDBJ whole genome shotgun (WGS) entry which is preliminary data.</text>
</comment>
<keyword evidence="2" id="KW-1185">Reference proteome</keyword>
<dbReference type="InterPro" id="IPR038883">
    <property type="entry name" value="AN11006-like"/>
</dbReference>
<reference evidence="1 2" key="1">
    <citation type="submission" date="2021-11" db="EMBL/GenBank/DDBJ databases">
        <title>Black yeast isolated from Biological Soil Crust.</title>
        <authorList>
            <person name="Kurbessoian T."/>
        </authorList>
    </citation>
    <scope>NUCLEOTIDE SEQUENCE [LARGE SCALE GENOMIC DNA]</scope>
    <source>
        <strain evidence="1 2">CCFEE 5522</strain>
    </source>
</reference>